<organism evidence="1 2">
    <name type="scientific">Ascobolus immersus RN42</name>
    <dbReference type="NCBI Taxonomy" id="1160509"/>
    <lineage>
        <taxon>Eukaryota</taxon>
        <taxon>Fungi</taxon>
        <taxon>Dikarya</taxon>
        <taxon>Ascomycota</taxon>
        <taxon>Pezizomycotina</taxon>
        <taxon>Pezizomycetes</taxon>
        <taxon>Pezizales</taxon>
        <taxon>Ascobolaceae</taxon>
        <taxon>Ascobolus</taxon>
    </lineage>
</organism>
<proteinExistence type="predicted"/>
<evidence type="ECO:0000313" key="1">
    <source>
        <dbReference type="EMBL" id="RPA84712.1"/>
    </source>
</evidence>
<reference evidence="1 2" key="1">
    <citation type="journal article" date="2018" name="Nat. Ecol. Evol.">
        <title>Pezizomycetes genomes reveal the molecular basis of ectomycorrhizal truffle lifestyle.</title>
        <authorList>
            <person name="Murat C."/>
            <person name="Payen T."/>
            <person name="Noel B."/>
            <person name="Kuo A."/>
            <person name="Morin E."/>
            <person name="Chen J."/>
            <person name="Kohler A."/>
            <person name="Krizsan K."/>
            <person name="Balestrini R."/>
            <person name="Da Silva C."/>
            <person name="Montanini B."/>
            <person name="Hainaut M."/>
            <person name="Levati E."/>
            <person name="Barry K.W."/>
            <person name="Belfiori B."/>
            <person name="Cichocki N."/>
            <person name="Clum A."/>
            <person name="Dockter R.B."/>
            <person name="Fauchery L."/>
            <person name="Guy J."/>
            <person name="Iotti M."/>
            <person name="Le Tacon F."/>
            <person name="Lindquist E.A."/>
            <person name="Lipzen A."/>
            <person name="Malagnac F."/>
            <person name="Mello A."/>
            <person name="Molinier V."/>
            <person name="Miyauchi S."/>
            <person name="Poulain J."/>
            <person name="Riccioni C."/>
            <person name="Rubini A."/>
            <person name="Sitrit Y."/>
            <person name="Splivallo R."/>
            <person name="Traeger S."/>
            <person name="Wang M."/>
            <person name="Zifcakova L."/>
            <person name="Wipf D."/>
            <person name="Zambonelli A."/>
            <person name="Paolocci F."/>
            <person name="Nowrousian M."/>
            <person name="Ottonello S."/>
            <person name="Baldrian P."/>
            <person name="Spatafora J.W."/>
            <person name="Henrissat B."/>
            <person name="Nagy L.G."/>
            <person name="Aury J.M."/>
            <person name="Wincker P."/>
            <person name="Grigoriev I.V."/>
            <person name="Bonfante P."/>
            <person name="Martin F.M."/>
        </authorList>
    </citation>
    <scope>NUCLEOTIDE SEQUENCE [LARGE SCALE GENOMIC DNA]</scope>
    <source>
        <strain evidence="1 2">RN42</strain>
    </source>
</reference>
<keyword evidence="2" id="KW-1185">Reference proteome</keyword>
<dbReference type="Proteomes" id="UP000275078">
    <property type="component" value="Unassembled WGS sequence"/>
</dbReference>
<sequence length="519" mass="57418">MAALVRASMDIKRSMDVKNTAMVKTSTTMVKTSTAVVKTSEMKAPAENAKDQKKAVVRLAVWKEGSELLARDQAKDLESSLVEFYKAAKQEGKMEWSVKPDRKFRFGIRVRLEVKFKVILSPNDTRTEDQLIESLCNALFTPSSPLGIHNVSQMSSIYYSPICSGTLTSADKTFAIRTALLTIQHSKNCEMIRRTSSMQSEPFLTRNSSKWYHWAAKGCVFSIDLLLLLKDKGLLDKIPSEETTQLGRIARNVVAPVVGDATASPVVGAAIFLLKTAADYEHTPAIREAAAEEVTKLSSANLKNELEMASRPFFEGCKRAQECIITISESKSSEPSPALLHKLLTLTETVVTNTPPLYNVLLKLSDRAFSTVLPWYGTTLFTSLSTVFATSLLALAPPATFALAAAGALASLGAGVSGRKAETDWEKRKAVAETVLGVGLDCWNICLFLKLVLQSGMKGRKVRFGENDERWLDFRIHVRDHFGVGVEEWKEKGFTGKWVAREWEKVREGLGRLEELGRE</sequence>
<gene>
    <name evidence="1" type="ORF">BJ508DRAFT_323274</name>
</gene>
<dbReference type="AlphaFoldDB" id="A0A3N4IEY1"/>
<accession>A0A3N4IEY1</accession>
<evidence type="ECO:0000313" key="2">
    <source>
        <dbReference type="Proteomes" id="UP000275078"/>
    </source>
</evidence>
<name>A0A3N4IEY1_ASCIM</name>
<protein>
    <submittedName>
        <fullName evidence="1">Uncharacterized protein</fullName>
    </submittedName>
</protein>
<dbReference type="EMBL" id="ML119657">
    <property type="protein sequence ID" value="RPA84712.1"/>
    <property type="molecule type" value="Genomic_DNA"/>
</dbReference>